<dbReference type="Pfam" id="PF00072">
    <property type="entry name" value="Response_reg"/>
    <property type="match status" value="1"/>
</dbReference>
<dbReference type="InterPro" id="IPR036641">
    <property type="entry name" value="HPT_dom_sf"/>
</dbReference>
<dbReference type="STRING" id="106634.TVD_10050"/>
<keyword evidence="7" id="KW-0418">Kinase</keyword>
<dbReference type="SUPFAM" id="SSF47226">
    <property type="entry name" value="Histidine-containing phosphotransfer domain, HPT domain"/>
    <property type="match status" value="1"/>
</dbReference>
<dbReference type="InterPro" id="IPR011006">
    <property type="entry name" value="CheY-like_superfamily"/>
</dbReference>
<dbReference type="EMBL" id="CP011367">
    <property type="protein sequence ID" value="AKJ95678.1"/>
    <property type="molecule type" value="Genomic_DNA"/>
</dbReference>
<evidence type="ECO:0000259" key="13">
    <source>
        <dbReference type="PROSITE" id="PS50110"/>
    </source>
</evidence>
<evidence type="ECO:0000259" key="12">
    <source>
        <dbReference type="PROSITE" id="PS50109"/>
    </source>
</evidence>
<dbReference type="Pfam" id="PF00512">
    <property type="entry name" value="HisKA"/>
    <property type="match status" value="1"/>
</dbReference>
<evidence type="ECO:0000256" key="10">
    <source>
        <dbReference type="ARBA" id="ARBA00023136"/>
    </source>
</evidence>
<dbReference type="GO" id="GO:0000155">
    <property type="term" value="F:phosphorelay sensor kinase activity"/>
    <property type="evidence" value="ECO:0007669"/>
    <property type="project" value="InterPro"/>
</dbReference>
<keyword evidence="8" id="KW-0067">ATP-binding</keyword>
<dbReference type="OrthoDB" id="5555106at2"/>
<evidence type="ECO:0000256" key="9">
    <source>
        <dbReference type="ARBA" id="ARBA00023012"/>
    </source>
</evidence>
<evidence type="ECO:0000256" key="7">
    <source>
        <dbReference type="ARBA" id="ARBA00022777"/>
    </source>
</evidence>
<dbReference type="CDD" id="cd00082">
    <property type="entry name" value="HisKA"/>
    <property type="match status" value="1"/>
</dbReference>
<keyword evidence="17" id="KW-1185">Reference proteome</keyword>
<dbReference type="PROSITE" id="PS50113">
    <property type="entry name" value="PAC"/>
    <property type="match status" value="3"/>
</dbReference>
<dbReference type="Gene3D" id="3.40.50.2300">
    <property type="match status" value="2"/>
</dbReference>
<dbReference type="GO" id="GO:0005886">
    <property type="term" value="C:plasma membrane"/>
    <property type="evidence" value="ECO:0007669"/>
    <property type="project" value="UniProtKB-ARBA"/>
</dbReference>
<evidence type="ECO:0000256" key="6">
    <source>
        <dbReference type="ARBA" id="ARBA00022741"/>
    </source>
</evidence>
<dbReference type="InterPro" id="IPR003594">
    <property type="entry name" value="HATPase_dom"/>
</dbReference>
<feature type="modified residue" description="4-aspartylphosphate" evidence="11">
    <location>
        <position position="302"/>
    </location>
</feature>
<dbReference type="Pfam" id="PF02518">
    <property type="entry name" value="HATPase_c"/>
    <property type="match status" value="1"/>
</dbReference>
<evidence type="ECO:0000256" key="3">
    <source>
        <dbReference type="ARBA" id="ARBA00012438"/>
    </source>
</evidence>
<dbReference type="PROSITE" id="PS50109">
    <property type="entry name" value="HIS_KIN"/>
    <property type="match status" value="1"/>
</dbReference>
<dbReference type="InterPro" id="IPR035965">
    <property type="entry name" value="PAS-like_dom_sf"/>
</dbReference>
<dbReference type="Pfam" id="PF08448">
    <property type="entry name" value="PAS_4"/>
    <property type="match status" value="1"/>
</dbReference>
<feature type="modified residue" description="4-aspartylphosphate" evidence="11">
    <location>
        <position position="1190"/>
    </location>
</feature>
<dbReference type="SUPFAM" id="SSF55874">
    <property type="entry name" value="ATPase domain of HSP90 chaperone/DNA topoisomerase II/histidine kinase"/>
    <property type="match status" value="1"/>
</dbReference>
<dbReference type="InterPro" id="IPR001610">
    <property type="entry name" value="PAC"/>
</dbReference>
<dbReference type="InterPro" id="IPR013655">
    <property type="entry name" value="PAS_fold_3"/>
</dbReference>
<dbReference type="CDD" id="cd17546">
    <property type="entry name" value="REC_hyHK_CKI1_RcsC-like"/>
    <property type="match status" value="1"/>
</dbReference>
<name>A0A0G3G399_9GAMM</name>
<dbReference type="SUPFAM" id="SSF47384">
    <property type="entry name" value="Homodimeric domain of signal transducing histidine kinase"/>
    <property type="match status" value="1"/>
</dbReference>
<dbReference type="SMART" id="SM00086">
    <property type="entry name" value="PAC"/>
    <property type="match status" value="4"/>
</dbReference>
<dbReference type="PROSITE" id="PS50112">
    <property type="entry name" value="PAS"/>
    <property type="match status" value="3"/>
</dbReference>
<dbReference type="SMART" id="SM00388">
    <property type="entry name" value="HisKA"/>
    <property type="match status" value="1"/>
</dbReference>
<dbReference type="PANTHER" id="PTHR43047:SF72">
    <property type="entry name" value="OSMOSENSING HISTIDINE PROTEIN KINASE SLN1"/>
    <property type="match status" value="1"/>
</dbReference>
<sequence>MNPAPASPGLARLRGEFLESLAQRVAELERLSRALDGSAQDGDRLTTLYREAQTLAQAAQIFDVGLIRSVADALRSAVAGVRRAPAGPDRDLIHAGVRRLATSVEAYRQRARPVAQARVQPLGGCAAASRVRVIDDGGEVGHEVARMLDEQGFRVTRGAADVSGSDVASDDDPFSAVVLCADAVAADGGGLPGLGTALGSGLPVLAVAHSWSPGARLECVRQGVARCLDHPLATDTLIEQLMQIGGLIVDSDYRVLLVTNDATDGGLEPYLTGVGLGVATASDPEALRRQLEETRVDVVVLDLQRLAEPVESFVALLRTRDTGGVVPLLLLTEDPGRVNHLMTLHPGVAGVFLKPVEPARVAAAITARARQLRQIDGVSQSYRDALYEREREHVALNEHALVSIADVAGNIIYANDRFSRVSGYAVSELMGRNHRILKSGQHPPEFYAELWSTVASGRVWQGEMCNRARDGSLYWVETTIVPYLGSNGRPYQYVSIRTEITHVKHQEHRLRSSQIFANMGTWEWTPDQEALGWSERIPPLLGYPEGGMEPTVSNFMKAVHPDDRARVRNAIASSLRRGSYLELEHRVIWPDGSEHWLLERGDVVRGPNGEVLYMLGVMQDITKRKSSELALSQLSTRLLESQRLARIGNWELDATSGQITWSRVIHEIFGMDAGDAPLERDEYLALVHPEDRDQIATFLDGLSEPGHHEVGHRVRLPGGRIRHVHMIASGSFDARGQLTHVGGSLQDITELHEAQEHLALFQRIFESSEQGISVVDREGRYVYSNAAALEMLGYRAEELLGRDFHELGIIPEENSKEAREIDRVLTEGGSWTGKLPQRCASGAVFITASNIGVVRDDRGEPQYGFNIFSDFTDELRRRSELHRAREAAEAANRAKSDFLSNMSHELRTPMNAVLGFAQLLESDPALEDQQRGYLDEITRAGRHLLDLINEILDLARIEAGRMQVDPEPVAPGPVLEDCLSLLAPVAREYRVELEPDQLPEVMLEADPRRLKQVLLNLLSNAIKYNRPGGSVRVSCEPSEAEVRIAIHDSGPGLNAEQCRRLFQPFERLAADQQGIEGSGVGLAITRNLVDLMGGEIGVDSVPGEGSTFWFRLPRARDRMPSGTGDDAALPGGSGAPGGCRVLCIEDHDANQRLMREMLKQQGAADCRMATSAAEGLDMALRDPPELILLDLNLPVMDGFQVLRALRAEPELAAIPVIAVTADATDATRQRAEQAGFNDLLTKPIGASDLLRALDHCRASRPDG</sequence>
<dbReference type="RefSeq" id="WP_047251533.1">
    <property type="nucleotide sequence ID" value="NZ_CP011367.1"/>
</dbReference>
<keyword evidence="5" id="KW-0808">Transferase</keyword>
<dbReference type="InterPro" id="IPR013656">
    <property type="entry name" value="PAS_4"/>
</dbReference>
<dbReference type="NCBIfam" id="TIGR00229">
    <property type="entry name" value="sensory_box"/>
    <property type="match status" value="4"/>
</dbReference>
<dbReference type="EC" id="2.7.13.3" evidence="3"/>
<feature type="domain" description="PAC" evidence="15">
    <location>
        <begin position="458"/>
        <end position="512"/>
    </location>
</feature>
<dbReference type="SUPFAM" id="SSF55785">
    <property type="entry name" value="PYP-like sensor domain (PAS domain)"/>
    <property type="match status" value="4"/>
</dbReference>
<dbReference type="InterPro" id="IPR000700">
    <property type="entry name" value="PAS-assoc_C"/>
</dbReference>
<feature type="domain" description="Response regulatory" evidence="13">
    <location>
        <begin position="254"/>
        <end position="369"/>
    </location>
</feature>
<dbReference type="KEGG" id="tvr:TVD_10050"/>
<feature type="domain" description="PAC" evidence="15">
    <location>
        <begin position="708"/>
        <end position="760"/>
    </location>
</feature>
<evidence type="ECO:0000256" key="1">
    <source>
        <dbReference type="ARBA" id="ARBA00000085"/>
    </source>
</evidence>
<dbReference type="InterPro" id="IPR004358">
    <property type="entry name" value="Sig_transdc_His_kin-like_C"/>
</dbReference>
<dbReference type="AlphaFoldDB" id="A0A0G3G399"/>
<feature type="domain" description="Histidine kinase" evidence="12">
    <location>
        <begin position="901"/>
        <end position="1116"/>
    </location>
</feature>
<keyword evidence="9" id="KW-0902">Two-component regulatory system</keyword>
<dbReference type="InterPro" id="IPR036097">
    <property type="entry name" value="HisK_dim/P_sf"/>
</dbReference>
<feature type="domain" description="PAS" evidence="14">
    <location>
        <begin position="533"/>
        <end position="578"/>
    </location>
</feature>
<dbReference type="Gene3D" id="1.20.120.160">
    <property type="entry name" value="HPT domain"/>
    <property type="match status" value="1"/>
</dbReference>
<dbReference type="InterPro" id="IPR000014">
    <property type="entry name" value="PAS"/>
</dbReference>
<dbReference type="PATRIC" id="fig|106634.4.peg.2059"/>
<dbReference type="Gene3D" id="3.30.565.10">
    <property type="entry name" value="Histidine kinase-like ATPase, C-terminal domain"/>
    <property type="match status" value="1"/>
</dbReference>
<organism evidence="16 17">
    <name type="scientific">Thioalkalivibrio versutus</name>
    <dbReference type="NCBI Taxonomy" id="106634"/>
    <lineage>
        <taxon>Bacteria</taxon>
        <taxon>Pseudomonadati</taxon>
        <taxon>Pseudomonadota</taxon>
        <taxon>Gammaproteobacteria</taxon>
        <taxon>Chromatiales</taxon>
        <taxon>Ectothiorhodospiraceae</taxon>
        <taxon>Thioalkalivibrio</taxon>
    </lineage>
</organism>
<dbReference type="PANTHER" id="PTHR43047">
    <property type="entry name" value="TWO-COMPONENT HISTIDINE PROTEIN KINASE"/>
    <property type="match status" value="1"/>
</dbReference>
<feature type="domain" description="PAC" evidence="15">
    <location>
        <begin position="581"/>
        <end position="633"/>
    </location>
</feature>
<dbReference type="Gene3D" id="1.10.287.130">
    <property type="match status" value="1"/>
</dbReference>
<dbReference type="InterPro" id="IPR003661">
    <property type="entry name" value="HisK_dim/P_dom"/>
</dbReference>
<evidence type="ECO:0000313" key="16">
    <source>
        <dbReference type="EMBL" id="AKJ95678.1"/>
    </source>
</evidence>
<dbReference type="Gene3D" id="3.30.450.20">
    <property type="entry name" value="PAS domain"/>
    <property type="match status" value="4"/>
</dbReference>
<evidence type="ECO:0000313" key="17">
    <source>
        <dbReference type="Proteomes" id="UP000064201"/>
    </source>
</evidence>
<evidence type="ECO:0000256" key="2">
    <source>
        <dbReference type="ARBA" id="ARBA00004370"/>
    </source>
</evidence>
<dbReference type="Pfam" id="PF08447">
    <property type="entry name" value="PAS_3"/>
    <property type="match status" value="3"/>
</dbReference>
<protein>
    <recommendedName>
        <fullName evidence="3">histidine kinase</fullName>
        <ecNumber evidence="3">2.7.13.3</ecNumber>
    </recommendedName>
</protein>
<keyword evidence="4 11" id="KW-0597">Phosphoprotein</keyword>
<dbReference type="GO" id="GO:0005524">
    <property type="term" value="F:ATP binding"/>
    <property type="evidence" value="ECO:0007669"/>
    <property type="project" value="UniProtKB-KW"/>
</dbReference>
<evidence type="ECO:0000256" key="5">
    <source>
        <dbReference type="ARBA" id="ARBA00022679"/>
    </source>
</evidence>
<evidence type="ECO:0000256" key="8">
    <source>
        <dbReference type="ARBA" id="ARBA00022840"/>
    </source>
</evidence>
<comment type="catalytic activity">
    <reaction evidence="1">
        <text>ATP + protein L-histidine = ADP + protein N-phospho-L-histidine.</text>
        <dbReference type="EC" id="2.7.13.3"/>
    </reaction>
</comment>
<feature type="domain" description="PAS" evidence="14">
    <location>
        <begin position="757"/>
        <end position="828"/>
    </location>
</feature>
<keyword evidence="10" id="KW-0472">Membrane</keyword>
<evidence type="ECO:0000256" key="4">
    <source>
        <dbReference type="ARBA" id="ARBA00022553"/>
    </source>
</evidence>
<dbReference type="InterPro" id="IPR036890">
    <property type="entry name" value="HATPase_C_sf"/>
</dbReference>
<dbReference type="SMART" id="SM00091">
    <property type="entry name" value="PAS"/>
    <property type="match status" value="4"/>
</dbReference>
<evidence type="ECO:0000259" key="15">
    <source>
        <dbReference type="PROSITE" id="PS50113"/>
    </source>
</evidence>
<dbReference type="PRINTS" id="PR00344">
    <property type="entry name" value="BCTRLSENSOR"/>
</dbReference>
<dbReference type="InterPro" id="IPR005467">
    <property type="entry name" value="His_kinase_dom"/>
</dbReference>
<gene>
    <name evidence="16" type="ORF">TVD_10050</name>
</gene>
<dbReference type="Gene3D" id="2.10.70.100">
    <property type="match status" value="2"/>
</dbReference>
<dbReference type="CDD" id="cd00130">
    <property type="entry name" value="PAS"/>
    <property type="match status" value="4"/>
</dbReference>
<keyword evidence="6" id="KW-0547">Nucleotide-binding</keyword>
<dbReference type="SMART" id="SM00387">
    <property type="entry name" value="HATPase_c"/>
    <property type="match status" value="1"/>
</dbReference>
<dbReference type="SUPFAM" id="SSF52172">
    <property type="entry name" value="CheY-like"/>
    <property type="match status" value="3"/>
</dbReference>
<dbReference type="InterPro" id="IPR001789">
    <property type="entry name" value="Sig_transdc_resp-reg_receiver"/>
</dbReference>
<evidence type="ECO:0000256" key="11">
    <source>
        <dbReference type="PROSITE-ProRule" id="PRU00169"/>
    </source>
</evidence>
<dbReference type="Proteomes" id="UP000064201">
    <property type="component" value="Chromosome"/>
</dbReference>
<evidence type="ECO:0000259" key="14">
    <source>
        <dbReference type="PROSITE" id="PS50112"/>
    </source>
</evidence>
<accession>A0A0G3G399</accession>
<reference evidence="16 17" key="1">
    <citation type="submission" date="2015-04" db="EMBL/GenBank/DDBJ databases">
        <title>Complete Sequence for the Genome of the Thioalkalivibrio versutus D301.</title>
        <authorList>
            <person name="Mu T."/>
            <person name="Zhou J."/>
            <person name="Xu X."/>
        </authorList>
    </citation>
    <scope>NUCLEOTIDE SEQUENCE [LARGE SCALE GENOMIC DNA]</scope>
    <source>
        <strain evidence="16 17">D301</strain>
    </source>
</reference>
<feature type="domain" description="PAS" evidence="14">
    <location>
        <begin position="402"/>
        <end position="443"/>
    </location>
</feature>
<feature type="domain" description="Response regulatory" evidence="13">
    <location>
        <begin position="1140"/>
        <end position="1257"/>
    </location>
</feature>
<dbReference type="GO" id="GO:0009927">
    <property type="term" value="F:histidine phosphotransfer kinase activity"/>
    <property type="evidence" value="ECO:0007669"/>
    <property type="project" value="TreeGrafter"/>
</dbReference>
<comment type="subcellular location">
    <subcellularLocation>
        <location evidence="2">Membrane</location>
    </subcellularLocation>
</comment>
<dbReference type="FunFam" id="3.30.565.10:FF:000006">
    <property type="entry name" value="Sensor histidine kinase WalK"/>
    <property type="match status" value="1"/>
</dbReference>
<dbReference type="SMART" id="SM00448">
    <property type="entry name" value="REC"/>
    <property type="match status" value="2"/>
</dbReference>
<dbReference type="PROSITE" id="PS50110">
    <property type="entry name" value="RESPONSE_REGULATORY"/>
    <property type="match status" value="2"/>
</dbReference>
<dbReference type="CDD" id="cd16922">
    <property type="entry name" value="HATPase_EvgS-ArcB-TorS-like"/>
    <property type="match status" value="1"/>
</dbReference>
<dbReference type="FunFam" id="1.10.287.130:FF:000038">
    <property type="entry name" value="Sensory transduction histidine kinase"/>
    <property type="match status" value="1"/>
</dbReference>
<proteinExistence type="predicted"/>